<organism evidence="1 2">
    <name type="scientific">Smallanthus sonchifolius</name>
    <dbReference type="NCBI Taxonomy" id="185202"/>
    <lineage>
        <taxon>Eukaryota</taxon>
        <taxon>Viridiplantae</taxon>
        <taxon>Streptophyta</taxon>
        <taxon>Embryophyta</taxon>
        <taxon>Tracheophyta</taxon>
        <taxon>Spermatophyta</taxon>
        <taxon>Magnoliopsida</taxon>
        <taxon>eudicotyledons</taxon>
        <taxon>Gunneridae</taxon>
        <taxon>Pentapetalae</taxon>
        <taxon>asterids</taxon>
        <taxon>campanulids</taxon>
        <taxon>Asterales</taxon>
        <taxon>Asteraceae</taxon>
        <taxon>Asteroideae</taxon>
        <taxon>Heliantheae alliance</taxon>
        <taxon>Millerieae</taxon>
        <taxon>Smallanthus</taxon>
    </lineage>
</organism>
<evidence type="ECO:0000313" key="2">
    <source>
        <dbReference type="Proteomes" id="UP001056120"/>
    </source>
</evidence>
<gene>
    <name evidence="1" type="ORF">L1987_44289</name>
</gene>
<dbReference type="EMBL" id="CM042031">
    <property type="protein sequence ID" value="KAI3785176.1"/>
    <property type="molecule type" value="Genomic_DNA"/>
</dbReference>
<evidence type="ECO:0000313" key="1">
    <source>
        <dbReference type="EMBL" id="KAI3785176.1"/>
    </source>
</evidence>
<sequence>MDQSERKLVLQHVMWLFCCNTSRLLLLTKVRFWFGVPFSKSTVVDTLINLELRSAMCVSDIRMDWFVDAWRISVLYVITSAICMREMAWETMSLGRLDAGVDHELAGPSGTNIEAGQLPLSLMLFPSTGTVASNGSLVDAEEAIIQ</sequence>
<comment type="caution">
    <text evidence="1">The sequence shown here is derived from an EMBL/GenBank/DDBJ whole genome shotgun (WGS) entry which is preliminary data.</text>
</comment>
<accession>A0ACB9GQ34</accession>
<reference evidence="1 2" key="2">
    <citation type="journal article" date="2022" name="Mol. Ecol. Resour.">
        <title>The genomes of chicory, endive, great burdock and yacon provide insights into Asteraceae paleo-polyploidization history and plant inulin production.</title>
        <authorList>
            <person name="Fan W."/>
            <person name="Wang S."/>
            <person name="Wang H."/>
            <person name="Wang A."/>
            <person name="Jiang F."/>
            <person name="Liu H."/>
            <person name="Zhao H."/>
            <person name="Xu D."/>
            <person name="Zhang Y."/>
        </authorList>
    </citation>
    <scope>NUCLEOTIDE SEQUENCE [LARGE SCALE GENOMIC DNA]</scope>
    <source>
        <strain evidence="2">cv. Yunnan</strain>
        <tissue evidence="1">Leaves</tissue>
    </source>
</reference>
<protein>
    <submittedName>
        <fullName evidence="1">Uncharacterized protein</fullName>
    </submittedName>
</protein>
<proteinExistence type="predicted"/>
<dbReference type="Proteomes" id="UP001056120">
    <property type="component" value="Linkage Group LG14"/>
</dbReference>
<reference evidence="2" key="1">
    <citation type="journal article" date="2022" name="Mol. Ecol. Resour.">
        <title>The genomes of chicory, endive, great burdock and yacon provide insights into Asteraceae palaeo-polyploidization history and plant inulin production.</title>
        <authorList>
            <person name="Fan W."/>
            <person name="Wang S."/>
            <person name="Wang H."/>
            <person name="Wang A."/>
            <person name="Jiang F."/>
            <person name="Liu H."/>
            <person name="Zhao H."/>
            <person name="Xu D."/>
            <person name="Zhang Y."/>
        </authorList>
    </citation>
    <scope>NUCLEOTIDE SEQUENCE [LARGE SCALE GENOMIC DNA]</scope>
    <source>
        <strain evidence="2">cv. Yunnan</strain>
    </source>
</reference>
<keyword evidence="2" id="KW-1185">Reference proteome</keyword>
<name>A0ACB9GQ34_9ASTR</name>